<dbReference type="PANTHER" id="PTHR44337">
    <property type="entry name" value="CARCINOEMBRYONIC ANTIGEN-RELATED CELL ADHESION MOLECULE 8"/>
    <property type="match status" value="1"/>
</dbReference>
<dbReference type="Pfam" id="PF07686">
    <property type="entry name" value="V-set"/>
    <property type="match status" value="1"/>
</dbReference>
<evidence type="ECO:0000256" key="4">
    <source>
        <dbReference type="ARBA" id="ARBA00023319"/>
    </source>
</evidence>
<dbReference type="InterPro" id="IPR013098">
    <property type="entry name" value="Ig_I-set"/>
</dbReference>
<dbReference type="InterPro" id="IPR003598">
    <property type="entry name" value="Ig_sub2"/>
</dbReference>
<dbReference type="Ensembl" id="ENSGWIT00000022018.1">
    <property type="protein sequence ID" value="ENSGWIP00000020021.1"/>
    <property type="gene ID" value="ENSGWIG00000010889.1"/>
</dbReference>
<organism evidence="6 7">
    <name type="scientific">Gouania willdenowi</name>
    <name type="common">Blunt-snouted clingfish</name>
    <name type="synonym">Lepadogaster willdenowi</name>
    <dbReference type="NCBI Taxonomy" id="441366"/>
    <lineage>
        <taxon>Eukaryota</taxon>
        <taxon>Metazoa</taxon>
        <taxon>Chordata</taxon>
        <taxon>Craniata</taxon>
        <taxon>Vertebrata</taxon>
        <taxon>Euteleostomi</taxon>
        <taxon>Actinopterygii</taxon>
        <taxon>Neopterygii</taxon>
        <taxon>Teleostei</taxon>
        <taxon>Neoteleostei</taxon>
        <taxon>Acanthomorphata</taxon>
        <taxon>Ovalentaria</taxon>
        <taxon>Blenniimorphae</taxon>
        <taxon>Blenniiformes</taxon>
        <taxon>Gobiesocoidei</taxon>
        <taxon>Gobiesocidae</taxon>
        <taxon>Gobiesocinae</taxon>
        <taxon>Gouania</taxon>
    </lineage>
</organism>
<evidence type="ECO:0000313" key="7">
    <source>
        <dbReference type="Proteomes" id="UP000694680"/>
    </source>
</evidence>
<feature type="domain" description="Ig-like" evidence="5">
    <location>
        <begin position="117"/>
        <end position="203"/>
    </location>
</feature>
<reference evidence="6" key="1">
    <citation type="submission" date="2020-06" db="EMBL/GenBank/DDBJ databases">
        <authorList>
            <consortium name="Wellcome Sanger Institute Data Sharing"/>
        </authorList>
    </citation>
    <scope>NUCLEOTIDE SEQUENCE [LARGE SCALE GENOMIC DNA]</scope>
</reference>
<gene>
    <name evidence="6" type="primary">LOC114477832</name>
</gene>
<evidence type="ECO:0000256" key="1">
    <source>
        <dbReference type="ARBA" id="ARBA00022729"/>
    </source>
</evidence>
<dbReference type="InterPro" id="IPR003599">
    <property type="entry name" value="Ig_sub"/>
</dbReference>
<evidence type="ECO:0000256" key="3">
    <source>
        <dbReference type="ARBA" id="ARBA00023180"/>
    </source>
</evidence>
<dbReference type="SUPFAM" id="SSF48726">
    <property type="entry name" value="Immunoglobulin"/>
    <property type="match status" value="3"/>
</dbReference>
<reference evidence="6" key="2">
    <citation type="submission" date="2025-08" db="UniProtKB">
        <authorList>
            <consortium name="Ensembl"/>
        </authorList>
    </citation>
    <scope>IDENTIFICATION</scope>
</reference>
<dbReference type="InterPro" id="IPR052598">
    <property type="entry name" value="IgSF_CEA-related"/>
</dbReference>
<dbReference type="InterPro" id="IPR013783">
    <property type="entry name" value="Ig-like_fold"/>
</dbReference>
<accession>A0A8C5EF63</accession>
<dbReference type="Gene3D" id="2.60.40.10">
    <property type="entry name" value="Immunoglobulins"/>
    <property type="match status" value="3"/>
</dbReference>
<dbReference type="PROSITE" id="PS50835">
    <property type="entry name" value="IG_LIKE"/>
    <property type="match status" value="2"/>
</dbReference>
<dbReference type="InterPro" id="IPR013106">
    <property type="entry name" value="Ig_V-set"/>
</dbReference>
<keyword evidence="3" id="KW-0325">Glycoprotein</keyword>
<protein>
    <submittedName>
        <fullName evidence="6">Carcinoembryonic antigen-related cell adhesion molecule 1-like</fullName>
    </submittedName>
</protein>
<dbReference type="InterPro" id="IPR036179">
    <property type="entry name" value="Ig-like_dom_sf"/>
</dbReference>
<keyword evidence="2" id="KW-1015">Disulfide bond</keyword>
<proteinExistence type="predicted"/>
<name>A0A8C5EF63_GOUWI</name>
<evidence type="ECO:0000259" key="5">
    <source>
        <dbReference type="PROSITE" id="PS50835"/>
    </source>
</evidence>
<dbReference type="Proteomes" id="UP000694680">
    <property type="component" value="Chromosome 16"/>
</dbReference>
<evidence type="ECO:0000313" key="6">
    <source>
        <dbReference type="Ensembl" id="ENSGWIP00000020021.1"/>
    </source>
</evidence>
<dbReference type="Pfam" id="PF13895">
    <property type="entry name" value="Ig_2"/>
    <property type="match status" value="1"/>
</dbReference>
<reference evidence="6" key="3">
    <citation type="submission" date="2025-09" db="UniProtKB">
        <authorList>
            <consortium name="Ensembl"/>
        </authorList>
    </citation>
    <scope>IDENTIFICATION</scope>
</reference>
<dbReference type="PANTHER" id="PTHR44337:SF16">
    <property type="entry name" value="CARCINOEMBRYONIC ANTIGEN-RELATED CELL ADHESION MOLECULE 20-LIKE-RELATED"/>
    <property type="match status" value="1"/>
</dbReference>
<sequence length="315" mass="34481">MKWASTCTCMCEGILPLGSVSGAAAGTVKLITTIRPPVKPFLSVSWSFKGANIITSTSEDIIEPEYVNRISLDRSTGALELRNLVLEDSGEYTVNIIPDGGLQQQGETTLNVYALISRVSIQSPAAVLIEDKSSTNLTCEAAGSISSREWIKDGRPVHPSDRVSFSVNKKNMFINPVSASNHGTYLCRVSNPVSNMTAAHNLTVNYGPHNITITAPPTASPGHRVTLQCTADSFPPANFSWRFNGNTTHVNTSMYVIEQLGEDHIGNYTCTAWNDVTRMENSTVLDLRVKYTKKTNIYHLIFPLSISYIVMLPNH</sequence>
<keyword evidence="4" id="KW-0393">Immunoglobulin domain</keyword>
<dbReference type="AlphaFoldDB" id="A0A8C5EF63"/>
<keyword evidence="1" id="KW-0732">Signal</keyword>
<dbReference type="InterPro" id="IPR007110">
    <property type="entry name" value="Ig-like_dom"/>
</dbReference>
<dbReference type="Pfam" id="PF07679">
    <property type="entry name" value="I-set"/>
    <property type="match status" value="1"/>
</dbReference>
<feature type="domain" description="Ig-like" evidence="5">
    <location>
        <begin position="208"/>
        <end position="286"/>
    </location>
</feature>
<dbReference type="SMART" id="SM00409">
    <property type="entry name" value="IG"/>
    <property type="match status" value="3"/>
</dbReference>
<keyword evidence="7" id="KW-1185">Reference proteome</keyword>
<evidence type="ECO:0000256" key="2">
    <source>
        <dbReference type="ARBA" id="ARBA00023157"/>
    </source>
</evidence>
<dbReference type="CDD" id="cd00096">
    <property type="entry name" value="Ig"/>
    <property type="match status" value="1"/>
</dbReference>
<dbReference type="SMART" id="SM00408">
    <property type="entry name" value="IGc2"/>
    <property type="match status" value="2"/>
</dbReference>